<keyword evidence="3" id="KW-1185">Reference proteome</keyword>
<feature type="region of interest" description="Disordered" evidence="1">
    <location>
        <begin position="341"/>
        <end position="412"/>
    </location>
</feature>
<proteinExistence type="predicted"/>
<accession>A0A915LMG4</accession>
<feature type="compositionally biased region" description="Basic residues" evidence="1">
    <location>
        <begin position="395"/>
        <end position="412"/>
    </location>
</feature>
<evidence type="ECO:0000256" key="1">
    <source>
        <dbReference type="SAM" id="MobiDB-lite"/>
    </source>
</evidence>
<dbReference type="AlphaFoldDB" id="A0A915LMG4"/>
<name>A0A915LMG4_MELJA</name>
<feature type="compositionally biased region" description="Gly residues" evidence="1">
    <location>
        <begin position="384"/>
        <end position="394"/>
    </location>
</feature>
<dbReference type="WBParaSite" id="scaffold14557_cov155.g17529">
    <property type="protein sequence ID" value="scaffold14557_cov155.g17529"/>
    <property type="gene ID" value="scaffold14557_cov155.g17529"/>
</dbReference>
<dbReference type="Proteomes" id="UP000887561">
    <property type="component" value="Unplaced"/>
</dbReference>
<protein>
    <submittedName>
        <fullName evidence="4">Uncharacterized protein</fullName>
    </submittedName>
</protein>
<feature type="compositionally biased region" description="Gly residues" evidence="1">
    <location>
        <begin position="346"/>
        <end position="374"/>
    </location>
</feature>
<evidence type="ECO:0000256" key="2">
    <source>
        <dbReference type="SAM" id="SignalP"/>
    </source>
</evidence>
<feature type="signal peptide" evidence="2">
    <location>
        <begin position="1"/>
        <end position="25"/>
    </location>
</feature>
<sequence length="412" mass="47129">MFLNTFAKTFIVLFFVGFSPHLVQGMRNALVNMQTGRGSEPSVNLYNFSLSELSFLIKILNKIDINEDYKNYESIPTLLNEKGVEVINEDNELEAIDHSADILENYKEEFRQVYVNMAKNMKKNMPKQAFKVMIKQAKLGFINERLGAYKQIVNEEEYIQFVRSYGLDITEFGDQHDINIIPDSLMNIRTEEYKQLEKLLTNILYQERNLFLLYKMFLLARRLILTFIYHKTNISPQITTEEFAQFEPFRIQGENIPNNAYNLYQLFYSVFVHEEQHIHNLPARLQQHYINTQLIAQIRYQVNNDALIYDDQLTERIEIREEVTIPPQIRQVLYIQAPPLEAAGSSGEGGQQAGGSSGEGGQQAAGSSGEGGQQAAGRRRPRNGGDGNGENGQRGRGRRRTNGGRNGRGGRN</sequence>
<keyword evidence="2" id="KW-0732">Signal</keyword>
<evidence type="ECO:0000313" key="3">
    <source>
        <dbReference type="Proteomes" id="UP000887561"/>
    </source>
</evidence>
<feature type="chain" id="PRO_5037757368" evidence="2">
    <location>
        <begin position="26"/>
        <end position="412"/>
    </location>
</feature>
<reference evidence="4" key="1">
    <citation type="submission" date="2022-11" db="UniProtKB">
        <authorList>
            <consortium name="WormBaseParasite"/>
        </authorList>
    </citation>
    <scope>IDENTIFICATION</scope>
</reference>
<evidence type="ECO:0000313" key="4">
    <source>
        <dbReference type="WBParaSite" id="scaffold14557_cov155.g17529"/>
    </source>
</evidence>
<organism evidence="3 4">
    <name type="scientific">Meloidogyne javanica</name>
    <name type="common">Root-knot nematode worm</name>
    <dbReference type="NCBI Taxonomy" id="6303"/>
    <lineage>
        <taxon>Eukaryota</taxon>
        <taxon>Metazoa</taxon>
        <taxon>Ecdysozoa</taxon>
        <taxon>Nematoda</taxon>
        <taxon>Chromadorea</taxon>
        <taxon>Rhabditida</taxon>
        <taxon>Tylenchina</taxon>
        <taxon>Tylenchomorpha</taxon>
        <taxon>Tylenchoidea</taxon>
        <taxon>Meloidogynidae</taxon>
        <taxon>Meloidogyninae</taxon>
        <taxon>Meloidogyne</taxon>
        <taxon>Meloidogyne incognita group</taxon>
    </lineage>
</organism>